<name>A0ABP1AGL3_9BRYO</name>
<proteinExistence type="predicted"/>
<gene>
    <name evidence="2" type="ORF">CSSPJE1EN2_LOCUS4682</name>
</gene>
<dbReference type="EMBL" id="OZ023713">
    <property type="protein sequence ID" value="CAK9861687.1"/>
    <property type="molecule type" value="Genomic_DNA"/>
</dbReference>
<sequence length="69" mass="7781">MTTELEASVARSFHSTRTKAPRCPHERAADMNGIASSRYHHWHANHFSTSLNKLFCHSIGLDYGAPEEI</sequence>
<reference evidence="2" key="1">
    <citation type="submission" date="2024-03" db="EMBL/GenBank/DDBJ databases">
        <authorList>
            <consortium name="ELIXIR-Norway"/>
            <consortium name="Elixir Norway"/>
        </authorList>
    </citation>
    <scope>NUCLEOTIDE SEQUENCE</scope>
</reference>
<accession>A0ABP1AGL3</accession>
<dbReference type="Proteomes" id="UP001497522">
    <property type="component" value="Chromosome 12"/>
</dbReference>
<keyword evidence="3" id="KW-1185">Reference proteome</keyword>
<evidence type="ECO:0000313" key="2">
    <source>
        <dbReference type="EMBL" id="CAK9861687.1"/>
    </source>
</evidence>
<evidence type="ECO:0000256" key="1">
    <source>
        <dbReference type="SAM" id="MobiDB-lite"/>
    </source>
</evidence>
<feature type="region of interest" description="Disordered" evidence="1">
    <location>
        <begin position="1"/>
        <end position="26"/>
    </location>
</feature>
<protein>
    <submittedName>
        <fullName evidence="2">Uncharacterized protein</fullName>
    </submittedName>
</protein>
<organism evidence="2 3">
    <name type="scientific">Sphagnum jensenii</name>
    <dbReference type="NCBI Taxonomy" id="128206"/>
    <lineage>
        <taxon>Eukaryota</taxon>
        <taxon>Viridiplantae</taxon>
        <taxon>Streptophyta</taxon>
        <taxon>Embryophyta</taxon>
        <taxon>Bryophyta</taxon>
        <taxon>Sphagnophytina</taxon>
        <taxon>Sphagnopsida</taxon>
        <taxon>Sphagnales</taxon>
        <taxon>Sphagnaceae</taxon>
        <taxon>Sphagnum</taxon>
    </lineage>
</organism>
<evidence type="ECO:0000313" key="3">
    <source>
        <dbReference type="Proteomes" id="UP001497522"/>
    </source>
</evidence>